<dbReference type="KEGG" id="cphy:B5808_08375"/>
<reference evidence="1 2" key="1">
    <citation type="submission" date="2017-04" db="EMBL/GenBank/DDBJ databases">
        <authorList>
            <person name="Afonso C.L."/>
            <person name="Miller P.J."/>
            <person name="Scott M.A."/>
            <person name="Spackman E."/>
            <person name="Goraichik I."/>
            <person name="Dimitrov K.M."/>
            <person name="Suarez D.L."/>
            <person name="Swayne D.E."/>
        </authorList>
    </citation>
    <scope>NUCLEOTIDE SEQUENCE [LARGE SCALE GENOMIC DNA]</scope>
    <source>
        <strain evidence="2">XA(T)</strain>
    </source>
</reference>
<protein>
    <submittedName>
        <fullName evidence="1">Uncharacterized protein</fullName>
    </submittedName>
</protein>
<proteinExistence type="predicted"/>
<organism evidence="1 2">
    <name type="scientific">Cnuibacter physcomitrellae</name>
    <dbReference type="NCBI Taxonomy" id="1619308"/>
    <lineage>
        <taxon>Bacteria</taxon>
        <taxon>Bacillati</taxon>
        <taxon>Actinomycetota</taxon>
        <taxon>Actinomycetes</taxon>
        <taxon>Micrococcales</taxon>
        <taxon>Microbacteriaceae</taxon>
        <taxon>Cnuibacter</taxon>
    </lineage>
</organism>
<dbReference type="STRING" id="1619308.B5808_08375"/>
<sequence>MNDSILSEALTGRLSEVEGVSRLYRTGALGGLQAIVTRGEPTASVSTSEDSTVVVANLGVTTARPACATLVEAADAVVAQLRSDGVVERDVTLRVCRIL</sequence>
<dbReference type="Proteomes" id="UP000192775">
    <property type="component" value="Chromosome"/>
</dbReference>
<dbReference type="RefSeq" id="WP_085019364.1">
    <property type="nucleotide sequence ID" value="NZ_BMHD01000001.1"/>
</dbReference>
<dbReference type="AlphaFoldDB" id="A0A1X9LJ57"/>
<name>A0A1X9LJ57_9MICO</name>
<evidence type="ECO:0000313" key="2">
    <source>
        <dbReference type="Proteomes" id="UP000192775"/>
    </source>
</evidence>
<dbReference type="EMBL" id="CP020715">
    <property type="protein sequence ID" value="ARJ05226.1"/>
    <property type="molecule type" value="Genomic_DNA"/>
</dbReference>
<accession>A0A1X9LJ57</accession>
<gene>
    <name evidence="1" type="ORF">B5808_08375</name>
</gene>
<keyword evidence="2" id="KW-1185">Reference proteome</keyword>
<evidence type="ECO:0000313" key="1">
    <source>
        <dbReference type="EMBL" id="ARJ05226.1"/>
    </source>
</evidence>